<dbReference type="GO" id="GO:0006883">
    <property type="term" value="P:intracellular sodium ion homeostasis"/>
    <property type="evidence" value="ECO:0007669"/>
    <property type="project" value="TreeGrafter"/>
</dbReference>
<protein>
    <recommendedName>
        <fullName evidence="9">Cation-transporting P-type ATPase C-terminal domain-containing protein</fullName>
    </recommendedName>
</protein>
<keyword evidence="4" id="KW-0812">Transmembrane</keyword>
<name>A0A8J2KEF4_9HEXA</name>
<dbReference type="GO" id="GO:0036376">
    <property type="term" value="P:sodium ion export across plasma membrane"/>
    <property type="evidence" value="ECO:0007669"/>
    <property type="project" value="TreeGrafter"/>
</dbReference>
<feature type="transmembrane region" description="Helical" evidence="4">
    <location>
        <begin position="332"/>
        <end position="352"/>
    </location>
</feature>
<dbReference type="GO" id="GO:0030007">
    <property type="term" value="P:intracellular potassium ion homeostasis"/>
    <property type="evidence" value="ECO:0007669"/>
    <property type="project" value="TreeGrafter"/>
</dbReference>
<feature type="region of interest" description="Disordered" evidence="3">
    <location>
        <begin position="88"/>
        <end position="108"/>
    </location>
</feature>
<dbReference type="InterPro" id="IPR006068">
    <property type="entry name" value="ATPase_P-typ_cation-transptr_C"/>
</dbReference>
<feature type="domain" description="Cation-transporting P-type ATPase N-terminal" evidence="6">
    <location>
        <begin position="74"/>
        <end position="122"/>
    </location>
</feature>
<evidence type="ECO:0000256" key="3">
    <source>
        <dbReference type="SAM" id="MobiDB-lite"/>
    </source>
</evidence>
<dbReference type="GO" id="GO:0005886">
    <property type="term" value="C:plasma membrane"/>
    <property type="evidence" value="ECO:0007669"/>
    <property type="project" value="UniProtKB-SubCell"/>
</dbReference>
<feature type="transmembrane region" description="Helical" evidence="4">
    <location>
        <begin position="364"/>
        <end position="380"/>
    </location>
</feature>
<comment type="subcellular location">
    <subcellularLocation>
        <location evidence="1">Cell membrane</location>
        <topology evidence="1">Multi-pass membrane protein</topology>
    </subcellularLocation>
</comment>
<accession>A0A8J2KEF4</accession>
<feature type="domain" description="Cation-transporting P-type ATPase C-terminal" evidence="5">
    <location>
        <begin position="288"/>
        <end position="386"/>
    </location>
</feature>
<dbReference type="GO" id="GO:0005391">
    <property type="term" value="F:P-type sodium:potassium-exchanging transporter activity"/>
    <property type="evidence" value="ECO:0007669"/>
    <property type="project" value="TreeGrafter"/>
</dbReference>
<keyword evidence="4" id="KW-0472">Membrane</keyword>
<dbReference type="EMBL" id="CAJVCH010330311">
    <property type="protein sequence ID" value="CAG7787027.1"/>
    <property type="molecule type" value="Genomic_DNA"/>
</dbReference>
<organism evidence="7 8">
    <name type="scientific">Allacma fusca</name>
    <dbReference type="NCBI Taxonomy" id="39272"/>
    <lineage>
        <taxon>Eukaryota</taxon>
        <taxon>Metazoa</taxon>
        <taxon>Ecdysozoa</taxon>
        <taxon>Arthropoda</taxon>
        <taxon>Hexapoda</taxon>
        <taxon>Collembola</taxon>
        <taxon>Symphypleona</taxon>
        <taxon>Sminthuridae</taxon>
        <taxon>Allacma</taxon>
    </lineage>
</organism>
<evidence type="ECO:0000256" key="1">
    <source>
        <dbReference type="ARBA" id="ARBA00004651"/>
    </source>
</evidence>
<keyword evidence="8" id="KW-1185">Reference proteome</keyword>
<dbReference type="GO" id="GO:1990573">
    <property type="term" value="P:potassium ion import across plasma membrane"/>
    <property type="evidence" value="ECO:0007669"/>
    <property type="project" value="TreeGrafter"/>
</dbReference>
<reference evidence="7" key="1">
    <citation type="submission" date="2021-06" db="EMBL/GenBank/DDBJ databases">
        <authorList>
            <person name="Hodson N. C."/>
            <person name="Mongue J. A."/>
            <person name="Jaron S. K."/>
        </authorList>
    </citation>
    <scope>NUCLEOTIDE SEQUENCE</scope>
</reference>
<dbReference type="PANTHER" id="PTHR43294">
    <property type="entry name" value="SODIUM/POTASSIUM-TRANSPORTING ATPASE SUBUNIT ALPHA"/>
    <property type="match status" value="1"/>
</dbReference>
<evidence type="ECO:0000259" key="6">
    <source>
        <dbReference type="Pfam" id="PF00690"/>
    </source>
</evidence>
<evidence type="ECO:0000256" key="4">
    <source>
        <dbReference type="SAM" id="Phobius"/>
    </source>
</evidence>
<dbReference type="OrthoDB" id="3352408at2759"/>
<keyword evidence="2" id="KW-1003">Cell membrane</keyword>
<feature type="transmembrane region" description="Helical" evidence="4">
    <location>
        <begin position="293"/>
        <end position="311"/>
    </location>
</feature>
<dbReference type="InterPro" id="IPR050510">
    <property type="entry name" value="Cation_transp_ATPase_P-type"/>
</dbReference>
<evidence type="ECO:0008006" key="9">
    <source>
        <dbReference type="Google" id="ProtNLM"/>
    </source>
</evidence>
<comment type="caution">
    <text evidence="7">The sequence shown here is derived from an EMBL/GenBank/DDBJ whole genome shotgun (WGS) entry which is preliminary data.</text>
</comment>
<evidence type="ECO:0000259" key="5">
    <source>
        <dbReference type="Pfam" id="PF00689"/>
    </source>
</evidence>
<feature type="compositionally biased region" description="Basic and acidic residues" evidence="3">
    <location>
        <begin position="88"/>
        <end position="106"/>
    </location>
</feature>
<dbReference type="Proteomes" id="UP000708208">
    <property type="component" value="Unassembled WGS sequence"/>
</dbReference>
<dbReference type="Pfam" id="PF00689">
    <property type="entry name" value="Cation_ATPase_C"/>
    <property type="match status" value="1"/>
</dbReference>
<dbReference type="PANTHER" id="PTHR43294:SF13">
    <property type="entry name" value="SODIUM_POTASSIUM-TRANSPORTING ATPASE SUBUNIT ALPHA"/>
    <property type="match status" value="1"/>
</dbReference>
<evidence type="ECO:0000313" key="8">
    <source>
        <dbReference type="Proteomes" id="UP000708208"/>
    </source>
</evidence>
<dbReference type="AlphaFoldDB" id="A0A8J2KEF4"/>
<gene>
    <name evidence="7" type="ORF">AFUS01_LOCUS25556</name>
</gene>
<proteinExistence type="predicted"/>
<evidence type="ECO:0000313" key="7">
    <source>
        <dbReference type="EMBL" id="CAG7787027.1"/>
    </source>
</evidence>
<dbReference type="Pfam" id="PF00690">
    <property type="entry name" value="Cation_ATPase_N"/>
    <property type="match status" value="1"/>
</dbReference>
<dbReference type="GO" id="GO:1902600">
    <property type="term" value="P:proton transmembrane transport"/>
    <property type="evidence" value="ECO:0007669"/>
    <property type="project" value="TreeGrafter"/>
</dbReference>
<dbReference type="InterPro" id="IPR004014">
    <property type="entry name" value="ATPase_P-typ_cation-transptr_N"/>
</dbReference>
<keyword evidence="4" id="KW-1133">Transmembrane helix</keyword>
<sequence>MVGNDELKARACYRLNDEKHRDKTGRFLESKNVGFDNPVYAYLKDPQLTDFVLQRNDGKKEKSQHCESWDVEDHRVPIHRLYKRYGTHPDRGLTEEQARKNQEKYGKNRGAPESIVPYCTTILVDNMEYQLDDFWKERIFEVSIKLGKLGERVLGLRFVGLISLIDPPRAAVPAAIAKCKSAGIQVVMITGEHPMTATAIAQAVGIISDGLPKKMVSETTVNVNFKNNNAVLAKTKTRVVVGAELARMTPDELDHLLCIYNDVVFARTSPEQKQLIVEAFKRLGHTYHSRRQLLYAGQTAFLIGLIVSQWANAIACKTRRLSIFQKGMQNSLMNVALVVSPAIACLLIYTPYVNDALNFRPVSFGPWAAAMPFALLIFTYDELRRLAVRRFQGGWVTSEFYR</sequence>
<evidence type="ECO:0000256" key="2">
    <source>
        <dbReference type="ARBA" id="ARBA00022475"/>
    </source>
</evidence>